<evidence type="ECO:0000313" key="4">
    <source>
        <dbReference type="Proteomes" id="UP000635387"/>
    </source>
</evidence>
<dbReference type="CDD" id="cd00609">
    <property type="entry name" value="AAT_like"/>
    <property type="match status" value="1"/>
</dbReference>
<feature type="region of interest" description="Disordered" evidence="2">
    <location>
        <begin position="1"/>
        <end position="33"/>
    </location>
</feature>
<keyword evidence="1" id="KW-0045">Antibiotic biosynthesis</keyword>
<protein>
    <submittedName>
        <fullName evidence="3">Aminotransferase</fullName>
    </submittedName>
</protein>
<evidence type="ECO:0000256" key="2">
    <source>
        <dbReference type="SAM" id="MobiDB-lite"/>
    </source>
</evidence>
<dbReference type="InterPro" id="IPR015421">
    <property type="entry name" value="PyrdxlP-dep_Trfase_major"/>
</dbReference>
<dbReference type="SUPFAM" id="SSF53383">
    <property type="entry name" value="PLP-dependent transferases"/>
    <property type="match status" value="1"/>
</dbReference>
<dbReference type="Gene3D" id="3.40.640.10">
    <property type="entry name" value="Type I PLP-dependent aspartate aminotransferase-like (Major domain)"/>
    <property type="match status" value="1"/>
</dbReference>
<sequence length="446" mass="47827">MENAPEPLPDLVREVPGPPSSHADPPPGLALGMTTAPVDVESARRDYAALVDRGLSLDITRGKPSPRQLDLADGLLALPGDVRKAEDGTDVRNYGGLKGLPELRRIFAGPLQVPAEQLLAAGNSSLELMHDSIVQAFLSKLPGAERRWADEASVKFLCPVPGYDRHFALAERFGIELIQVPLTETGPDMDVVERLVAEDAAVKGIWCVPKYSNPTGVTYSDDTVRRLATMTTAAPDFRIFWDNAYAVHHLTDAEAPLADLFALAGEAGNADRVFVFGSTSKVTYAGGGVGFFGASEANLAWWTGLIGKRTIGPDKVNQLRHAQFLRDEDGVREHMRKHAELIGPKFAAVDEILTKELGESGLASWTKPTGGYFISLTVPSGTAKEVVRLAKEAGIALTPAGATHPYGDDPEDAVIRIAPTYPELAEVEEAIRGLVVCVRLAAATKK</sequence>
<comment type="caution">
    <text evidence="3">The sequence shown here is derived from an EMBL/GenBank/DDBJ whole genome shotgun (WGS) entry which is preliminary data.</text>
</comment>
<keyword evidence="4" id="KW-1185">Reference proteome</keyword>
<accession>A0ABQ3LCQ0</accession>
<dbReference type="PANTHER" id="PTHR43799">
    <property type="entry name" value="AMINOTRANSFERASE, PUTATIVE-RELATED"/>
    <property type="match status" value="1"/>
</dbReference>
<feature type="compositionally biased region" description="Pro residues" evidence="2">
    <location>
        <begin position="16"/>
        <end position="28"/>
    </location>
</feature>
<gene>
    <name evidence="3" type="ORF">GCM10017790_23130</name>
</gene>
<evidence type="ECO:0000256" key="1">
    <source>
        <dbReference type="ARBA" id="ARBA00023194"/>
    </source>
</evidence>
<dbReference type="PANTHER" id="PTHR43799:SF1">
    <property type="entry name" value="ASPARTATE AMINOTRANSFERASE"/>
    <property type="match status" value="1"/>
</dbReference>
<organism evidence="3 4">
    <name type="scientific">Amycolatopsis oliviviridis</name>
    <dbReference type="NCBI Taxonomy" id="1471590"/>
    <lineage>
        <taxon>Bacteria</taxon>
        <taxon>Bacillati</taxon>
        <taxon>Actinomycetota</taxon>
        <taxon>Actinomycetes</taxon>
        <taxon>Pseudonocardiales</taxon>
        <taxon>Pseudonocardiaceae</taxon>
        <taxon>Amycolatopsis</taxon>
    </lineage>
</organism>
<dbReference type="EMBL" id="BNAY01000002">
    <property type="protein sequence ID" value="GHH12096.1"/>
    <property type="molecule type" value="Genomic_DNA"/>
</dbReference>
<dbReference type="Proteomes" id="UP000635387">
    <property type="component" value="Unassembled WGS sequence"/>
</dbReference>
<proteinExistence type="predicted"/>
<reference evidence="4" key="1">
    <citation type="journal article" date="2019" name="Int. J. Syst. Evol. Microbiol.">
        <title>The Global Catalogue of Microorganisms (GCM) 10K type strain sequencing project: providing services to taxonomists for standard genome sequencing and annotation.</title>
        <authorList>
            <consortium name="The Broad Institute Genomics Platform"/>
            <consortium name="The Broad Institute Genome Sequencing Center for Infectious Disease"/>
            <person name="Wu L."/>
            <person name="Ma J."/>
        </authorList>
    </citation>
    <scope>NUCLEOTIDE SEQUENCE [LARGE SCALE GENOMIC DNA]</scope>
    <source>
        <strain evidence="4">CGMCC 4.7683</strain>
    </source>
</reference>
<dbReference type="InterPro" id="IPR015422">
    <property type="entry name" value="PyrdxlP-dep_Trfase_small"/>
</dbReference>
<dbReference type="GO" id="GO:0008483">
    <property type="term" value="F:transaminase activity"/>
    <property type="evidence" value="ECO:0007669"/>
    <property type="project" value="UniProtKB-KW"/>
</dbReference>
<dbReference type="InterPro" id="IPR024551">
    <property type="entry name" value="AspAT_Ic"/>
</dbReference>
<dbReference type="InterPro" id="IPR015424">
    <property type="entry name" value="PyrdxlP-dep_Trfase"/>
</dbReference>
<keyword evidence="3" id="KW-0032">Aminotransferase</keyword>
<keyword evidence="3" id="KW-0808">Transferase</keyword>
<name>A0ABQ3LCQ0_9PSEU</name>
<dbReference type="Pfam" id="PF12897">
    <property type="entry name" value="Asp_aminotransf"/>
    <property type="match status" value="1"/>
</dbReference>
<dbReference type="Gene3D" id="3.90.1150.10">
    <property type="entry name" value="Aspartate Aminotransferase, domain 1"/>
    <property type="match status" value="1"/>
</dbReference>
<evidence type="ECO:0000313" key="3">
    <source>
        <dbReference type="EMBL" id="GHH12096.1"/>
    </source>
</evidence>